<keyword evidence="6 8" id="KW-0460">Magnesium</keyword>
<dbReference type="EC" id="3.1.-.-" evidence="8"/>
<evidence type="ECO:0000256" key="4">
    <source>
        <dbReference type="ARBA" id="ARBA00022723"/>
    </source>
</evidence>
<organism evidence="10 11">
    <name type="scientific">Marinobacter azerbaijanicus</name>
    <dbReference type="NCBI Taxonomy" id="3050455"/>
    <lineage>
        <taxon>Bacteria</taxon>
        <taxon>Pseudomonadati</taxon>
        <taxon>Pseudomonadota</taxon>
        <taxon>Gammaproteobacteria</taxon>
        <taxon>Pseudomonadales</taxon>
        <taxon>Marinobacteraceae</taxon>
        <taxon>Marinobacter</taxon>
    </lineage>
</organism>
<dbReference type="HAMAP" id="MF_00265">
    <property type="entry name" value="VapC_Nob1"/>
    <property type="match status" value="1"/>
</dbReference>
<evidence type="ECO:0000256" key="5">
    <source>
        <dbReference type="ARBA" id="ARBA00022801"/>
    </source>
</evidence>
<dbReference type="Proteomes" id="UP001227964">
    <property type="component" value="Unassembled WGS sequence"/>
</dbReference>
<keyword evidence="4 8" id="KW-0479">Metal-binding</keyword>
<feature type="binding site" evidence="8">
    <location>
        <position position="99"/>
    </location>
    <ligand>
        <name>Mg(2+)</name>
        <dbReference type="ChEBI" id="CHEBI:18420"/>
    </ligand>
</feature>
<comment type="similarity">
    <text evidence="7 8">Belongs to the PINc/VapC protein family.</text>
</comment>
<dbReference type="InterPro" id="IPR002716">
    <property type="entry name" value="PIN_dom"/>
</dbReference>
<gene>
    <name evidence="8" type="primary">vapC</name>
    <name evidence="10" type="ORF">QPM17_09165</name>
</gene>
<dbReference type="CDD" id="cd18736">
    <property type="entry name" value="PIN_CcVapC1-like"/>
    <property type="match status" value="1"/>
</dbReference>
<sequence length="134" mass="15258">MKYLLDTNICIYLMKHEVPAAKERFEQCFYGDVAISAITLAELQYGIECKPENQEQNEKALERLRADLVVAPFDDNAAIAYGRLRAGIPRDQRRKDALDKLIASHAVALGAVLVTNNEDDFNRYPDVTIENWTR</sequence>
<keyword evidence="5 8" id="KW-0378">Hydrolase</keyword>
<keyword evidence="2 8" id="KW-1277">Toxin-antitoxin system</keyword>
<dbReference type="RefSeq" id="WP_285390344.1">
    <property type="nucleotide sequence ID" value="NZ_JASSVS010000003.1"/>
</dbReference>
<dbReference type="InterPro" id="IPR050556">
    <property type="entry name" value="Type_II_TA_system_RNase"/>
</dbReference>
<dbReference type="EMBL" id="JASSVS010000003">
    <property type="protein sequence ID" value="MDL0431296.1"/>
    <property type="molecule type" value="Genomic_DNA"/>
</dbReference>
<evidence type="ECO:0000256" key="8">
    <source>
        <dbReference type="HAMAP-Rule" id="MF_00265"/>
    </source>
</evidence>
<evidence type="ECO:0000256" key="1">
    <source>
        <dbReference type="ARBA" id="ARBA00001946"/>
    </source>
</evidence>
<evidence type="ECO:0000256" key="6">
    <source>
        <dbReference type="ARBA" id="ARBA00022842"/>
    </source>
</evidence>
<name>A0ABT7IAV3_9GAMM</name>
<dbReference type="SMART" id="SM00670">
    <property type="entry name" value="PINc"/>
    <property type="match status" value="1"/>
</dbReference>
<reference evidence="10 11" key="1">
    <citation type="submission" date="2023-06" db="EMBL/GenBank/DDBJ databases">
        <title>Marinobacter azerbaijanicus a moderately halophilic, isolated from Urmia Lake in Azerbaijan region of Iran.</title>
        <authorList>
            <person name="Sanchez-Porro C."/>
            <person name="Aghdam E.M."/>
            <person name="Saheb S.M."/>
            <person name="Tarhriz V."/>
            <person name="Kazemi E."/>
            <person name="Ammozegar M.A."/>
            <person name="Ventosa A."/>
            <person name="Hejazi M.S."/>
        </authorList>
    </citation>
    <scope>NUCLEOTIDE SEQUENCE [LARGE SCALE GENOMIC DNA]</scope>
    <source>
        <strain evidence="10 11">TBZ242</strain>
    </source>
</reference>
<comment type="caution">
    <text evidence="10">The sequence shown here is derived from an EMBL/GenBank/DDBJ whole genome shotgun (WGS) entry which is preliminary data.</text>
</comment>
<evidence type="ECO:0000256" key="3">
    <source>
        <dbReference type="ARBA" id="ARBA00022722"/>
    </source>
</evidence>
<evidence type="ECO:0000256" key="7">
    <source>
        <dbReference type="ARBA" id="ARBA00038093"/>
    </source>
</evidence>
<dbReference type="PANTHER" id="PTHR33653">
    <property type="entry name" value="RIBONUCLEASE VAPC2"/>
    <property type="match status" value="1"/>
</dbReference>
<feature type="binding site" evidence="8">
    <location>
        <position position="6"/>
    </location>
    <ligand>
        <name>Mg(2+)</name>
        <dbReference type="ChEBI" id="CHEBI:18420"/>
    </ligand>
</feature>
<feature type="domain" description="PIN" evidence="9">
    <location>
        <begin position="1"/>
        <end position="122"/>
    </location>
</feature>
<protein>
    <recommendedName>
        <fullName evidence="8">Ribonuclease VapC</fullName>
        <shortName evidence="8">RNase VapC</shortName>
        <ecNumber evidence="8">3.1.-.-</ecNumber>
    </recommendedName>
    <alternativeName>
        <fullName evidence="8">Toxin VapC</fullName>
    </alternativeName>
</protein>
<evidence type="ECO:0000259" key="9">
    <source>
        <dbReference type="SMART" id="SM00670"/>
    </source>
</evidence>
<dbReference type="InterPro" id="IPR022907">
    <property type="entry name" value="VapC_family"/>
</dbReference>
<keyword evidence="8" id="KW-0800">Toxin</keyword>
<evidence type="ECO:0000256" key="2">
    <source>
        <dbReference type="ARBA" id="ARBA00022649"/>
    </source>
</evidence>
<keyword evidence="11" id="KW-1185">Reference proteome</keyword>
<keyword evidence="3 8" id="KW-0540">Nuclease</keyword>
<comment type="cofactor">
    <cofactor evidence="1 8">
        <name>Mg(2+)</name>
        <dbReference type="ChEBI" id="CHEBI:18420"/>
    </cofactor>
</comment>
<comment type="function">
    <text evidence="8">Toxic component of a toxin-antitoxin (TA) system. An RNase.</text>
</comment>
<proteinExistence type="inferred from homology"/>
<dbReference type="SUPFAM" id="SSF88723">
    <property type="entry name" value="PIN domain-like"/>
    <property type="match status" value="1"/>
</dbReference>
<dbReference type="Gene3D" id="3.40.50.1010">
    <property type="entry name" value="5'-nuclease"/>
    <property type="match status" value="1"/>
</dbReference>
<evidence type="ECO:0000313" key="10">
    <source>
        <dbReference type="EMBL" id="MDL0431296.1"/>
    </source>
</evidence>
<dbReference type="InterPro" id="IPR029060">
    <property type="entry name" value="PIN-like_dom_sf"/>
</dbReference>
<dbReference type="PANTHER" id="PTHR33653:SF1">
    <property type="entry name" value="RIBONUCLEASE VAPC2"/>
    <property type="match status" value="1"/>
</dbReference>
<dbReference type="Pfam" id="PF01850">
    <property type="entry name" value="PIN"/>
    <property type="match status" value="1"/>
</dbReference>
<accession>A0ABT7IAV3</accession>
<evidence type="ECO:0000313" key="11">
    <source>
        <dbReference type="Proteomes" id="UP001227964"/>
    </source>
</evidence>